<gene>
    <name evidence="1" type="ORF">PF010_g18162</name>
</gene>
<accession>A0A6G0KLX8</accession>
<evidence type="ECO:0000313" key="1">
    <source>
        <dbReference type="EMBL" id="KAE9091505.1"/>
    </source>
</evidence>
<organism evidence="1 2">
    <name type="scientific">Phytophthora fragariae</name>
    <dbReference type="NCBI Taxonomy" id="53985"/>
    <lineage>
        <taxon>Eukaryota</taxon>
        <taxon>Sar</taxon>
        <taxon>Stramenopiles</taxon>
        <taxon>Oomycota</taxon>
        <taxon>Peronosporomycetes</taxon>
        <taxon>Peronosporales</taxon>
        <taxon>Peronosporaceae</taxon>
        <taxon>Phytophthora</taxon>
    </lineage>
</organism>
<dbReference type="EMBL" id="QXFX01001367">
    <property type="protein sequence ID" value="KAE9091505.1"/>
    <property type="molecule type" value="Genomic_DNA"/>
</dbReference>
<evidence type="ECO:0000313" key="2">
    <source>
        <dbReference type="Proteomes" id="UP000488956"/>
    </source>
</evidence>
<name>A0A6G0KLX8_9STRA</name>
<comment type="caution">
    <text evidence="1">The sequence shown here is derived from an EMBL/GenBank/DDBJ whole genome shotgun (WGS) entry which is preliminary data.</text>
</comment>
<sequence>MERVTIMPFGDSDGNKLDPFLIFKTKPSKIADTARETRRRAINLAGSFGQSLRPYEDPTCMIPWYCFGTTFPDIGSLTFLYLRVCLTSSSSRSLWVHQSVSANRQTSLGTSLSSHVSSKNMWSFLRPMCELPAPQ</sequence>
<proteinExistence type="predicted"/>
<dbReference type="Proteomes" id="UP000488956">
    <property type="component" value="Unassembled WGS sequence"/>
</dbReference>
<protein>
    <submittedName>
        <fullName evidence="1">Uncharacterized protein</fullName>
    </submittedName>
</protein>
<dbReference type="AlphaFoldDB" id="A0A6G0KLX8"/>
<reference evidence="1 2" key="1">
    <citation type="submission" date="2018-09" db="EMBL/GenBank/DDBJ databases">
        <title>Genomic investigation of the strawberry pathogen Phytophthora fragariae indicates pathogenicity is determined by transcriptional variation in three key races.</title>
        <authorList>
            <person name="Adams T.M."/>
            <person name="Armitage A.D."/>
            <person name="Sobczyk M.K."/>
            <person name="Bates H.J."/>
            <person name="Dunwell J.M."/>
            <person name="Nellist C.F."/>
            <person name="Harrison R.J."/>
        </authorList>
    </citation>
    <scope>NUCLEOTIDE SEQUENCE [LARGE SCALE GENOMIC DNA]</scope>
    <source>
        <strain evidence="1 2">ONT-3</strain>
    </source>
</reference>